<feature type="region of interest" description="Disordered" evidence="1">
    <location>
        <begin position="1"/>
        <end position="35"/>
    </location>
</feature>
<gene>
    <name evidence="2" type="ORF">F4560_000042</name>
</gene>
<comment type="caution">
    <text evidence="2">The sequence shown here is derived from an EMBL/GenBank/DDBJ whole genome shotgun (WGS) entry which is preliminary data.</text>
</comment>
<sequence length="35" mass="3902">MSVVPWPAAFESVPRPHPPLDTGSRWPVSDDLSDR</sequence>
<dbReference type="EMBL" id="JACHMO010000001">
    <property type="protein sequence ID" value="MBB5800274.1"/>
    <property type="molecule type" value="Genomic_DNA"/>
</dbReference>
<evidence type="ECO:0000256" key="1">
    <source>
        <dbReference type="SAM" id="MobiDB-lite"/>
    </source>
</evidence>
<evidence type="ECO:0000313" key="3">
    <source>
        <dbReference type="Proteomes" id="UP000552097"/>
    </source>
</evidence>
<organism evidence="2 3">
    <name type="scientific">Saccharothrix ecbatanensis</name>
    <dbReference type="NCBI Taxonomy" id="1105145"/>
    <lineage>
        <taxon>Bacteria</taxon>
        <taxon>Bacillati</taxon>
        <taxon>Actinomycetota</taxon>
        <taxon>Actinomycetes</taxon>
        <taxon>Pseudonocardiales</taxon>
        <taxon>Pseudonocardiaceae</taxon>
        <taxon>Saccharothrix</taxon>
    </lineage>
</organism>
<name>A0A7W9HE29_9PSEU</name>
<reference evidence="2 3" key="1">
    <citation type="submission" date="2020-08" db="EMBL/GenBank/DDBJ databases">
        <title>Sequencing the genomes of 1000 actinobacteria strains.</title>
        <authorList>
            <person name="Klenk H.-P."/>
        </authorList>
    </citation>
    <scope>NUCLEOTIDE SEQUENCE [LARGE SCALE GENOMIC DNA]</scope>
    <source>
        <strain evidence="2 3">DSM 45486</strain>
    </source>
</reference>
<dbReference type="AlphaFoldDB" id="A0A7W9HE29"/>
<protein>
    <submittedName>
        <fullName evidence="2">Uncharacterized protein</fullName>
    </submittedName>
</protein>
<accession>A0A7W9HE29</accession>
<evidence type="ECO:0000313" key="2">
    <source>
        <dbReference type="EMBL" id="MBB5800274.1"/>
    </source>
</evidence>
<keyword evidence="3" id="KW-1185">Reference proteome</keyword>
<proteinExistence type="predicted"/>
<dbReference type="Proteomes" id="UP000552097">
    <property type="component" value="Unassembled WGS sequence"/>
</dbReference>